<evidence type="ECO:0000256" key="4">
    <source>
        <dbReference type="ARBA" id="ARBA00023163"/>
    </source>
</evidence>
<dbReference type="EMBL" id="SMRT01000012">
    <property type="protein sequence ID" value="TDF94776.1"/>
    <property type="molecule type" value="Genomic_DNA"/>
</dbReference>
<evidence type="ECO:0000256" key="1">
    <source>
        <dbReference type="ARBA" id="ARBA00023012"/>
    </source>
</evidence>
<sequence length="367" mass="42186">MLRAIIVDDEELSVKRLKKLLIESGEIEVCRTFLNPLEAYEFVKENPIDIAFLDISMPGINGMTLSGLLLDHTSIDVVFVTGYDDYAVQAFDMSALDYLMKPVTAQRLSKTLSRIRKGRRSMAVESRISVLLFNGLKIFQKGPDQAPLKLRSPKTEELFAFLVCKGTVSREEIIDTLWSELEPEKAWKNLNSTLYYIRKAIGESKPGSCILAGRNEIRIEEGSVYCDLYEFELLLKRMRRSPEKSAELFEQAEALYTGQLLKGKAYEWAEEKARRIEQNYIELLETAGKYHLTHNQPQKSLHYFGEILKLDAIREDIHHEVIRLYVALGRKNEALRQYRVLAEQLQQELGTKPDPLISDYMTTLTHS</sequence>
<dbReference type="RefSeq" id="WP_133232407.1">
    <property type="nucleotide sequence ID" value="NZ_SMRT01000012.1"/>
</dbReference>
<dbReference type="AlphaFoldDB" id="A0A4R5KHG4"/>
<evidence type="ECO:0000259" key="6">
    <source>
        <dbReference type="PROSITE" id="PS50110"/>
    </source>
</evidence>
<protein>
    <submittedName>
        <fullName evidence="7">Response regulator</fullName>
    </submittedName>
</protein>
<dbReference type="InterPro" id="IPR036388">
    <property type="entry name" value="WH-like_DNA-bd_sf"/>
</dbReference>
<dbReference type="SMART" id="SM00448">
    <property type="entry name" value="REC"/>
    <property type="match status" value="1"/>
</dbReference>
<organism evidence="7 8">
    <name type="scientific">Paenibacillus piri</name>
    <dbReference type="NCBI Taxonomy" id="2547395"/>
    <lineage>
        <taxon>Bacteria</taxon>
        <taxon>Bacillati</taxon>
        <taxon>Bacillota</taxon>
        <taxon>Bacilli</taxon>
        <taxon>Bacillales</taxon>
        <taxon>Paenibacillaceae</taxon>
        <taxon>Paenibacillus</taxon>
    </lineage>
</organism>
<dbReference type="InterPro" id="IPR016032">
    <property type="entry name" value="Sig_transdc_resp-reg_C-effctor"/>
</dbReference>
<keyword evidence="5" id="KW-0597">Phosphoprotein</keyword>
<dbReference type="OrthoDB" id="3190595at2"/>
<evidence type="ECO:0000256" key="2">
    <source>
        <dbReference type="ARBA" id="ARBA00023015"/>
    </source>
</evidence>
<evidence type="ECO:0000256" key="5">
    <source>
        <dbReference type="PROSITE-ProRule" id="PRU00169"/>
    </source>
</evidence>
<dbReference type="PANTHER" id="PTHR35807">
    <property type="entry name" value="TRANSCRIPTIONAL REGULATOR REDD-RELATED"/>
    <property type="match status" value="1"/>
</dbReference>
<dbReference type="Pfam" id="PF00072">
    <property type="entry name" value="Response_reg"/>
    <property type="match status" value="1"/>
</dbReference>
<evidence type="ECO:0000313" key="7">
    <source>
        <dbReference type="EMBL" id="TDF94776.1"/>
    </source>
</evidence>
<dbReference type="Gene3D" id="3.40.50.2300">
    <property type="match status" value="1"/>
</dbReference>
<dbReference type="PROSITE" id="PS50110">
    <property type="entry name" value="RESPONSE_REGULATORY"/>
    <property type="match status" value="1"/>
</dbReference>
<evidence type="ECO:0000256" key="3">
    <source>
        <dbReference type="ARBA" id="ARBA00023125"/>
    </source>
</evidence>
<dbReference type="InterPro" id="IPR011990">
    <property type="entry name" value="TPR-like_helical_dom_sf"/>
</dbReference>
<proteinExistence type="predicted"/>
<dbReference type="InterPro" id="IPR001789">
    <property type="entry name" value="Sig_transdc_resp-reg_receiver"/>
</dbReference>
<dbReference type="InterPro" id="IPR005158">
    <property type="entry name" value="BTAD"/>
</dbReference>
<keyword evidence="8" id="KW-1185">Reference proteome</keyword>
<dbReference type="SUPFAM" id="SSF46894">
    <property type="entry name" value="C-terminal effector domain of the bipartite response regulators"/>
    <property type="match status" value="1"/>
</dbReference>
<comment type="caution">
    <text evidence="7">The sequence shown here is derived from an EMBL/GenBank/DDBJ whole genome shotgun (WGS) entry which is preliminary data.</text>
</comment>
<dbReference type="GO" id="GO:0003677">
    <property type="term" value="F:DNA binding"/>
    <property type="evidence" value="ECO:0007669"/>
    <property type="project" value="UniProtKB-KW"/>
</dbReference>
<dbReference type="SUPFAM" id="SSF52172">
    <property type="entry name" value="CheY-like"/>
    <property type="match status" value="1"/>
</dbReference>
<dbReference type="Proteomes" id="UP000295636">
    <property type="component" value="Unassembled WGS sequence"/>
</dbReference>
<feature type="domain" description="Response regulatory" evidence="6">
    <location>
        <begin position="3"/>
        <end position="116"/>
    </location>
</feature>
<keyword evidence="3" id="KW-0238">DNA-binding</keyword>
<dbReference type="GO" id="GO:0000160">
    <property type="term" value="P:phosphorelay signal transduction system"/>
    <property type="evidence" value="ECO:0007669"/>
    <property type="project" value="UniProtKB-KW"/>
</dbReference>
<name>A0A4R5KHG4_9BACL</name>
<dbReference type="SUPFAM" id="SSF48452">
    <property type="entry name" value="TPR-like"/>
    <property type="match status" value="1"/>
</dbReference>
<dbReference type="InterPro" id="IPR011006">
    <property type="entry name" value="CheY-like_superfamily"/>
</dbReference>
<dbReference type="InterPro" id="IPR051677">
    <property type="entry name" value="AfsR-DnrI-RedD_regulator"/>
</dbReference>
<dbReference type="Gene3D" id="1.10.10.10">
    <property type="entry name" value="Winged helix-like DNA-binding domain superfamily/Winged helix DNA-binding domain"/>
    <property type="match status" value="1"/>
</dbReference>
<accession>A0A4R5KHG4</accession>
<dbReference type="GO" id="GO:0006355">
    <property type="term" value="P:regulation of DNA-templated transcription"/>
    <property type="evidence" value="ECO:0007669"/>
    <property type="project" value="InterPro"/>
</dbReference>
<keyword evidence="2" id="KW-0805">Transcription regulation</keyword>
<keyword evidence="1" id="KW-0902">Two-component regulatory system</keyword>
<feature type="modified residue" description="4-aspartylphosphate" evidence="5">
    <location>
        <position position="54"/>
    </location>
</feature>
<evidence type="ECO:0000313" key="8">
    <source>
        <dbReference type="Proteomes" id="UP000295636"/>
    </source>
</evidence>
<dbReference type="SMART" id="SM01043">
    <property type="entry name" value="BTAD"/>
    <property type="match status" value="1"/>
</dbReference>
<dbReference type="Gene3D" id="1.25.40.10">
    <property type="entry name" value="Tetratricopeptide repeat domain"/>
    <property type="match status" value="1"/>
</dbReference>
<keyword evidence="4" id="KW-0804">Transcription</keyword>
<reference evidence="7 8" key="1">
    <citation type="submission" date="2019-03" db="EMBL/GenBank/DDBJ databases">
        <title>This is whole genome sequence of Paenibacillus sp MS74 strain.</title>
        <authorList>
            <person name="Trinh H.N."/>
        </authorList>
    </citation>
    <scope>NUCLEOTIDE SEQUENCE [LARGE SCALE GENOMIC DNA]</scope>
    <source>
        <strain evidence="7 8">MS74</strain>
    </source>
</reference>
<dbReference type="Pfam" id="PF03704">
    <property type="entry name" value="BTAD"/>
    <property type="match status" value="1"/>
</dbReference>
<gene>
    <name evidence="7" type="ORF">E1757_22740</name>
</gene>